<keyword evidence="6" id="KW-0862">Zinc</keyword>
<dbReference type="STRING" id="584787.GCA_001247655_00269"/>
<protein>
    <submittedName>
        <fullName evidence="9">Zn-dependent M28 family amino/carboxypeptidase</fullName>
    </submittedName>
</protein>
<proteinExistence type="predicted"/>
<name>A0A3N1PIW4_9GAMM</name>
<dbReference type="GO" id="GO:0004180">
    <property type="term" value="F:carboxypeptidase activity"/>
    <property type="evidence" value="ECO:0007669"/>
    <property type="project" value="UniProtKB-KW"/>
</dbReference>
<dbReference type="SUPFAM" id="SSF52025">
    <property type="entry name" value="PA domain"/>
    <property type="match status" value="1"/>
</dbReference>
<reference evidence="9 10" key="1">
    <citation type="submission" date="2018-11" db="EMBL/GenBank/DDBJ databases">
        <title>Genomic Encyclopedia of Type Strains, Phase IV (KMG-IV): sequencing the most valuable type-strain genomes for metagenomic binning, comparative biology and taxonomic classification.</title>
        <authorList>
            <person name="Goeker M."/>
        </authorList>
    </citation>
    <scope>NUCLEOTIDE SEQUENCE [LARGE SCALE GENOMIC DNA]</scope>
    <source>
        <strain evidence="9 10">DSM 21945</strain>
    </source>
</reference>
<dbReference type="CDD" id="cd05660">
    <property type="entry name" value="M28_like_PA"/>
    <property type="match status" value="1"/>
</dbReference>
<feature type="domain" description="Peptidase M28" evidence="8">
    <location>
        <begin position="290"/>
        <end position="489"/>
    </location>
</feature>
<keyword evidence="1" id="KW-0031">Aminopeptidase</keyword>
<evidence type="ECO:0000256" key="1">
    <source>
        <dbReference type="ARBA" id="ARBA00022438"/>
    </source>
</evidence>
<dbReference type="AlphaFoldDB" id="A0A3N1PIW4"/>
<keyword evidence="4 7" id="KW-0732">Signal</keyword>
<dbReference type="InterPro" id="IPR007484">
    <property type="entry name" value="Peptidase_M28"/>
</dbReference>
<keyword evidence="9" id="KW-0121">Carboxypeptidase</keyword>
<dbReference type="GO" id="GO:0006508">
    <property type="term" value="P:proteolysis"/>
    <property type="evidence" value="ECO:0007669"/>
    <property type="project" value="UniProtKB-KW"/>
</dbReference>
<evidence type="ECO:0000259" key="8">
    <source>
        <dbReference type="Pfam" id="PF04389"/>
    </source>
</evidence>
<dbReference type="GO" id="GO:0008235">
    <property type="term" value="F:metalloexopeptidase activity"/>
    <property type="evidence" value="ECO:0007669"/>
    <property type="project" value="InterPro"/>
</dbReference>
<dbReference type="EMBL" id="RJUL01000003">
    <property type="protein sequence ID" value="ROQ28565.1"/>
    <property type="molecule type" value="Genomic_DNA"/>
</dbReference>
<dbReference type="GO" id="GO:0046872">
    <property type="term" value="F:metal ion binding"/>
    <property type="evidence" value="ECO:0007669"/>
    <property type="project" value="UniProtKB-KW"/>
</dbReference>
<sequence>MKTPAMGALVLAAASLQAAAATAPQFDMAEYRQNVKTLASDEFEGRAPLSEGETKTINYLKGAFIKAGLKPGYFGDYFQPVELGRITASQDMTLKVGDMQFAPGSDFVAVTQRFTKQTKLDNSDLVFVGYGIHAPELGWDDYKGVDVKGKTVVVLVNDPGFATQDPEVFRGNTMTYYGRWTYKYEEAMRQGAAGALIVHETKPAAYPWGVVESGAVGAKFTLVDDTDNAGKLAVRGWLQKATAEKILKAAGEDYAKLKAAAAKPGFKAVDLHLPANLTLNNDLKRGTSHNVVGMIPGAKYPDEYVVISAHWDHLGRNPNLKGDQIYNGAVDNATGVAALVSLADAFKGTHPERSIIFTAFTGEEQGLLGATAFAAKPPAPTKDMVALLNMDGMNVSGKVDYALLFGRGQNELEEYLAAGAKAQHRHIKDDPKPQDGYYFRSDHFALAHKGVPGLLFMSLGANSPDYIAKRYHKPADEYSPNWDLSGTQEDMTLLYGIADKLANSRDWPKWYQGSEFKAAREKDKE</sequence>
<dbReference type="PANTHER" id="PTHR12147:SF56">
    <property type="entry name" value="AMINOPEPTIDASE YDR415C-RELATED"/>
    <property type="match status" value="1"/>
</dbReference>
<dbReference type="CDD" id="cd04821">
    <property type="entry name" value="PA_M28_1_2"/>
    <property type="match status" value="1"/>
</dbReference>
<keyword evidence="3" id="KW-0479">Metal-binding</keyword>
<evidence type="ECO:0000256" key="7">
    <source>
        <dbReference type="SAM" id="SignalP"/>
    </source>
</evidence>
<evidence type="ECO:0000313" key="9">
    <source>
        <dbReference type="EMBL" id="ROQ28565.1"/>
    </source>
</evidence>
<feature type="chain" id="PRO_5018016390" evidence="7">
    <location>
        <begin position="21"/>
        <end position="525"/>
    </location>
</feature>
<evidence type="ECO:0000256" key="6">
    <source>
        <dbReference type="ARBA" id="ARBA00022833"/>
    </source>
</evidence>
<dbReference type="InterPro" id="IPR046450">
    <property type="entry name" value="PA_dom_sf"/>
</dbReference>
<keyword evidence="5" id="KW-0378">Hydrolase</keyword>
<dbReference type="SUPFAM" id="SSF53187">
    <property type="entry name" value="Zn-dependent exopeptidases"/>
    <property type="match status" value="1"/>
</dbReference>
<organism evidence="9 10">
    <name type="scientific">Gallaecimonas pentaromativorans</name>
    <dbReference type="NCBI Taxonomy" id="584787"/>
    <lineage>
        <taxon>Bacteria</taxon>
        <taxon>Pseudomonadati</taxon>
        <taxon>Pseudomonadota</taxon>
        <taxon>Gammaproteobacteria</taxon>
        <taxon>Enterobacterales</taxon>
        <taxon>Gallaecimonadaceae</taxon>
        <taxon>Gallaecimonas</taxon>
    </lineage>
</organism>
<dbReference type="GO" id="GO:0004177">
    <property type="term" value="F:aminopeptidase activity"/>
    <property type="evidence" value="ECO:0007669"/>
    <property type="project" value="UniProtKB-KW"/>
</dbReference>
<evidence type="ECO:0000256" key="3">
    <source>
        <dbReference type="ARBA" id="ARBA00022723"/>
    </source>
</evidence>
<dbReference type="InterPro" id="IPR045175">
    <property type="entry name" value="M28_fam"/>
</dbReference>
<dbReference type="PANTHER" id="PTHR12147">
    <property type="entry name" value="METALLOPEPTIDASE M28 FAMILY MEMBER"/>
    <property type="match status" value="1"/>
</dbReference>
<dbReference type="RefSeq" id="WP_123421031.1">
    <property type="nucleotide sequence ID" value="NZ_RJUL01000003.1"/>
</dbReference>
<feature type="signal peptide" evidence="7">
    <location>
        <begin position="1"/>
        <end position="20"/>
    </location>
</feature>
<comment type="caution">
    <text evidence="9">The sequence shown here is derived from an EMBL/GenBank/DDBJ whole genome shotgun (WGS) entry which is preliminary data.</text>
</comment>
<gene>
    <name evidence="9" type="ORF">EDC28_103158</name>
</gene>
<evidence type="ECO:0000256" key="4">
    <source>
        <dbReference type="ARBA" id="ARBA00022729"/>
    </source>
</evidence>
<evidence type="ECO:0000256" key="2">
    <source>
        <dbReference type="ARBA" id="ARBA00022670"/>
    </source>
</evidence>
<dbReference type="Gene3D" id="3.40.630.10">
    <property type="entry name" value="Zn peptidases"/>
    <property type="match status" value="1"/>
</dbReference>
<keyword evidence="2" id="KW-0645">Protease</keyword>
<keyword evidence="10" id="KW-1185">Reference proteome</keyword>
<dbReference type="Pfam" id="PF04389">
    <property type="entry name" value="Peptidase_M28"/>
    <property type="match status" value="1"/>
</dbReference>
<dbReference type="Proteomes" id="UP000268033">
    <property type="component" value="Unassembled WGS sequence"/>
</dbReference>
<evidence type="ECO:0000313" key="10">
    <source>
        <dbReference type="Proteomes" id="UP000268033"/>
    </source>
</evidence>
<dbReference type="Gene3D" id="3.50.30.30">
    <property type="match status" value="1"/>
</dbReference>
<evidence type="ECO:0000256" key="5">
    <source>
        <dbReference type="ARBA" id="ARBA00022801"/>
    </source>
</evidence>
<accession>A0A3N1PIW4</accession>